<dbReference type="Proteomes" id="UP001139031">
    <property type="component" value="Unassembled WGS sequence"/>
</dbReference>
<organism evidence="7 8">
    <name type="scientific">Nannocystis pusilla</name>
    <dbReference type="NCBI Taxonomy" id="889268"/>
    <lineage>
        <taxon>Bacteria</taxon>
        <taxon>Pseudomonadati</taxon>
        <taxon>Myxococcota</taxon>
        <taxon>Polyangia</taxon>
        <taxon>Nannocystales</taxon>
        <taxon>Nannocystaceae</taxon>
        <taxon>Nannocystis</taxon>
    </lineage>
</organism>
<proteinExistence type="inferred from homology"/>
<evidence type="ECO:0000256" key="5">
    <source>
        <dbReference type="ARBA" id="ARBA00023163"/>
    </source>
</evidence>
<feature type="domain" description="NusB/RsmB/TIM44" evidence="6">
    <location>
        <begin position="15"/>
        <end position="147"/>
    </location>
</feature>
<dbReference type="RefSeq" id="WP_224194828.1">
    <property type="nucleotide sequence ID" value="NZ_JAIRAU010000039.1"/>
</dbReference>
<evidence type="ECO:0000313" key="7">
    <source>
        <dbReference type="EMBL" id="MBZ5713081.1"/>
    </source>
</evidence>
<evidence type="ECO:0000256" key="1">
    <source>
        <dbReference type="ARBA" id="ARBA00005952"/>
    </source>
</evidence>
<evidence type="ECO:0000313" key="8">
    <source>
        <dbReference type="Proteomes" id="UP001139031"/>
    </source>
</evidence>
<comment type="similarity">
    <text evidence="1">Belongs to the NusB family.</text>
</comment>
<gene>
    <name evidence="7" type="ORF">K7C98_27925</name>
</gene>
<keyword evidence="4" id="KW-0805">Transcription regulation</keyword>
<keyword evidence="5" id="KW-0804">Transcription</keyword>
<reference evidence="7" key="1">
    <citation type="submission" date="2021-08" db="EMBL/GenBank/DDBJ databases">
        <authorList>
            <person name="Stevens D.C."/>
        </authorList>
    </citation>
    <scope>NUCLEOTIDE SEQUENCE</scope>
    <source>
        <strain evidence="7">DSM 53165</strain>
    </source>
</reference>
<keyword evidence="2" id="KW-0889">Transcription antitermination</keyword>
<evidence type="ECO:0000256" key="2">
    <source>
        <dbReference type="ARBA" id="ARBA00022814"/>
    </source>
</evidence>
<evidence type="ECO:0000259" key="6">
    <source>
        <dbReference type="Pfam" id="PF01029"/>
    </source>
</evidence>
<dbReference type="InterPro" id="IPR011605">
    <property type="entry name" value="NusB_fam"/>
</dbReference>
<dbReference type="Pfam" id="PF01029">
    <property type="entry name" value="NusB"/>
    <property type="match status" value="1"/>
</dbReference>
<sequence length="159" mass="17438">MADAKPRHPHRAHGREVALLALCHLESYRPEERPRALELFWAHAPAEAGEGGQELRGWLADAKVVEFARRLLAVSSDRAAEIDEAIEATSRSWRLARMDRVDRNVLRLVGAESLGLSETPRAVIVSEAVRLAARYGSERSAPFVNGVAQALAAKLRGEG</sequence>
<dbReference type="EMBL" id="JAIRAU010000039">
    <property type="protein sequence ID" value="MBZ5713081.1"/>
    <property type="molecule type" value="Genomic_DNA"/>
</dbReference>
<dbReference type="PANTHER" id="PTHR11078">
    <property type="entry name" value="N UTILIZATION SUBSTANCE PROTEIN B-RELATED"/>
    <property type="match status" value="1"/>
</dbReference>
<accession>A0ABS7TY55</accession>
<dbReference type="InterPro" id="IPR035926">
    <property type="entry name" value="NusB-like_sf"/>
</dbReference>
<evidence type="ECO:0000256" key="3">
    <source>
        <dbReference type="ARBA" id="ARBA00022884"/>
    </source>
</evidence>
<dbReference type="Gene3D" id="1.10.940.10">
    <property type="entry name" value="NusB-like"/>
    <property type="match status" value="1"/>
</dbReference>
<keyword evidence="3" id="KW-0694">RNA-binding</keyword>
<comment type="caution">
    <text evidence="7">The sequence shown here is derived from an EMBL/GenBank/DDBJ whole genome shotgun (WGS) entry which is preliminary data.</text>
</comment>
<evidence type="ECO:0000256" key="4">
    <source>
        <dbReference type="ARBA" id="ARBA00023015"/>
    </source>
</evidence>
<keyword evidence="8" id="KW-1185">Reference proteome</keyword>
<dbReference type="SUPFAM" id="SSF48013">
    <property type="entry name" value="NusB-like"/>
    <property type="match status" value="1"/>
</dbReference>
<dbReference type="InterPro" id="IPR006027">
    <property type="entry name" value="NusB_RsmB_TIM44"/>
</dbReference>
<dbReference type="PANTHER" id="PTHR11078:SF3">
    <property type="entry name" value="ANTITERMINATION NUSB DOMAIN-CONTAINING PROTEIN"/>
    <property type="match status" value="1"/>
</dbReference>
<name>A0ABS7TY55_9BACT</name>
<protein>
    <submittedName>
        <fullName evidence="7">Transcription antitermination protein NusB</fullName>
    </submittedName>
</protein>